<accession>L7LA58</accession>
<dbReference type="EMBL" id="BANT01000028">
    <property type="protein sequence ID" value="GAC58000.1"/>
    <property type="molecule type" value="Genomic_DNA"/>
</dbReference>
<dbReference type="STRING" id="1121927.GOHSU_28_00550"/>
<keyword evidence="2" id="KW-1185">Reference proteome</keyword>
<dbReference type="InterPro" id="IPR054211">
    <property type="entry name" value="DUF6918"/>
</dbReference>
<dbReference type="Proteomes" id="UP000053405">
    <property type="component" value="Unassembled WGS sequence"/>
</dbReference>
<name>L7LA58_9ACTN</name>
<evidence type="ECO:0000313" key="1">
    <source>
        <dbReference type="EMBL" id="GAC58000.1"/>
    </source>
</evidence>
<comment type="caution">
    <text evidence="1">The sequence shown here is derived from an EMBL/GenBank/DDBJ whole genome shotgun (WGS) entry which is preliminary data.</text>
</comment>
<dbReference type="Pfam" id="PF21893">
    <property type="entry name" value="DUF6918"/>
    <property type="match status" value="1"/>
</dbReference>
<reference evidence="1 2" key="1">
    <citation type="submission" date="2012-12" db="EMBL/GenBank/DDBJ databases">
        <title>Whole genome shotgun sequence of Gordonia hirsuta NBRC 16056.</title>
        <authorList>
            <person name="Isaki-Nakamura S."/>
            <person name="Hosoyama A."/>
            <person name="Tsuchikane K."/>
            <person name="Katsumata H."/>
            <person name="Baba S."/>
            <person name="Yamazaki S."/>
            <person name="Fujita N."/>
        </authorList>
    </citation>
    <scope>NUCLEOTIDE SEQUENCE [LARGE SCALE GENOMIC DNA]</scope>
    <source>
        <strain evidence="1 2">NBRC 16056</strain>
    </source>
</reference>
<organism evidence="1 2">
    <name type="scientific">Gordonia hirsuta DSM 44140 = NBRC 16056</name>
    <dbReference type="NCBI Taxonomy" id="1121927"/>
    <lineage>
        <taxon>Bacteria</taxon>
        <taxon>Bacillati</taxon>
        <taxon>Actinomycetota</taxon>
        <taxon>Actinomycetes</taxon>
        <taxon>Mycobacteriales</taxon>
        <taxon>Gordoniaceae</taxon>
        <taxon>Gordonia</taxon>
    </lineage>
</organism>
<dbReference type="AlphaFoldDB" id="L7LA58"/>
<protein>
    <submittedName>
        <fullName evidence="1">Uncharacterized protein</fullName>
    </submittedName>
</protein>
<gene>
    <name evidence="1" type="ORF">GOHSU_28_00550</name>
</gene>
<sequence>MSGAAVKAAYATVRKFKPGIVATATWHMLPGFLDALAPFWDERGSSPFGEYLTAHSEAASEALLAVTDQQAQSAAAPLAKAYTSLRGKGKGYVAAALGPVGEAIAGHADDAA</sequence>
<evidence type="ECO:0000313" key="2">
    <source>
        <dbReference type="Proteomes" id="UP000053405"/>
    </source>
</evidence>
<proteinExistence type="predicted"/>
<dbReference type="eggNOG" id="ENOG5032ZDS">
    <property type="taxonomic scope" value="Bacteria"/>
</dbReference>